<name>A0A182LZ88_9DIPT</name>
<dbReference type="Proteomes" id="UP000075883">
    <property type="component" value="Unassembled WGS sequence"/>
</dbReference>
<feature type="compositionally biased region" description="Acidic residues" evidence="1">
    <location>
        <begin position="160"/>
        <end position="177"/>
    </location>
</feature>
<proteinExistence type="predicted"/>
<feature type="region of interest" description="Disordered" evidence="1">
    <location>
        <begin position="159"/>
        <end position="185"/>
    </location>
</feature>
<reference evidence="3" key="1">
    <citation type="submission" date="2013-09" db="EMBL/GenBank/DDBJ databases">
        <title>The Genome Sequence of Anopheles culicifacies species A.</title>
        <authorList>
            <consortium name="The Broad Institute Genomics Platform"/>
            <person name="Neafsey D.E."/>
            <person name="Besansky N."/>
            <person name="Howell P."/>
            <person name="Walton C."/>
            <person name="Young S.K."/>
            <person name="Zeng Q."/>
            <person name="Gargeya S."/>
            <person name="Fitzgerald M."/>
            <person name="Haas B."/>
            <person name="Abouelleil A."/>
            <person name="Allen A.W."/>
            <person name="Alvarado L."/>
            <person name="Arachchi H.M."/>
            <person name="Berlin A.M."/>
            <person name="Chapman S.B."/>
            <person name="Gainer-Dewar J."/>
            <person name="Goldberg J."/>
            <person name="Griggs A."/>
            <person name="Gujja S."/>
            <person name="Hansen M."/>
            <person name="Howarth C."/>
            <person name="Imamovic A."/>
            <person name="Ireland A."/>
            <person name="Larimer J."/>
            <person name="McCowan C."/>
            <person name="Murphy C."/>
            <person name="Pearson M."/>
            <person name="Poon T.W."/>
            <person name="Priest M."/>
            <person name="Roberts A."/>
            <person name="Saif S."/>
            <person name="Shea T."/>
            <person name="Sisk P."/>
            <person name="Sykes S."/>
            <person name="Wortman J."/>
            <person name="Nusbaum C."/>
            <person name="Birren B."/>
        </authorList>
    </citation>
    <scope>NUCLEOTIDE SEQUENCE [LARGE SCALE GENOMIC DNA]</scope>
    <source>
        <strain evidence="3">A-37</strain>
    </source>
</reference>
<evidence type="ECO:0000313" key="3">
    <source>
        <dbReference type="Proteomes" id="UP000075883"/>
    </source>
</evidence>
<dbReference type="EnsemblMetazoa" id="ACUA005547-RA">
    <property type="protein sequence ID" value="ACUA005547-PA"/>
    <property type="gene ID" value="ACUA005547"/>
</dbReference>
<evidence type="ECO:0000313" key="2">
    <source>
        <dbReference type="EnsemblMetazoa" id="ACUA005547-PA"/>
    </source>
</evidence>
<protein>
    <submittedName>
        <fullName evidence="2">Uncharacterized protein</fullName>
    </submittedName>
</protein>
<dbReference type="VEuPathDB" id="VectorBase:ACUA005547"/>
<dbReference type="EMBL" id="AXCM01009728">
    <property type="status" value="NOT_ANNOTATED_CDS"/>
    <property type="molecule type" value="Genomic_DNA"/>
</dbReference>
<accession>A0A182LZ88</accession>
<organism evidence="2 3">
    <name type="scientific">Anopheles culicifacies</name>
    <dbReference type="NCBI Taxonomy" id="139723"/>
    <lineage>
        <taxon>Eukaryota</taxon>
        <taxon>Metazoa</taxon>
        <taxon>Ecdysozoa</taxon>
        <taxon>Arthropoda</taxon>
        <taxon>Hexapoda</taxon>
        <taxon>Insecta</taxon>
        <taxon>Pterygota</taxon>
        <taxon>Neoptera</taxon>
        <taxon>Endopterygota</taxon>
        <taxon>Diptera</taxon>
        <taxon>Nematocera</taxon>
        <taxon>Culicoidea</taxon>
        <taxon>Culicidae</taxon>
        <taxon>Anophelinae</taxon>
        <taxon>Anopheles</taxon>
        <taxon>culicifacies species complex</taxon>
    </lineage>
</organism>
<keyword evidence="3" id="KW-1185">Reference proteome</keyword>
<evidence type="ECO:0000256" key="1">
    <source>
        <dbReference type="SAM" id="MobiDB-lite"/>
    </source>
</evidence>
<dbReference type="AlphaFoldDB" id="A0A182LZ88"/>
<reference evidence="2" key="2">
    <citation type="submission" date="2020-05" db="UniProtKB">
        <authorList>
            <consortium name="EnsemblMetazoa"/>
        </authorList>
    </citation>
    <scope>IDENTIFICATION</scope>
    <source>
        <strain evidence="2">A-37</strain>
    </source>
</reference>
<sequence length="490" mass="56779">MDVKQSSFGRPRNTFMIKKAFPMRRFYYSFIIHSFCLQRASSLLYCVIMLPQVLYILQEAETAVSLEDLIFRVEKLCEGKWASKDDGSLSLGVLHGLDKGMQFGFIFGDRKQRMYKLGVNYSRFENCNFSNKLRVLSEDIALHGLRKTLSNAENIFQSDSSDDSMEYDDSAAYDTDDEHTPTPKKKLIRKARKISKQSKKRVFAAGSTPVKLPGKSKYNKNNKVVMVNTRGGSLLLASYSRQVQEFNMSDSEKIIQVQLSNIERNYRTLQSQYNWKPMSETFEKFREKFPLQYDDKAGLIHRTDRLNYIKSSQPKLAQEVRIPLKRYGSSDETRSITEPAESFRFGQICNKPVDRPKGVIYTNAKGFARLVDPYLTTTMKDIVPHVKHQHDTVTFWNWTEREERKRVPKPTNALQPRMVLPVFKRKLNQGFVSEMRANYVKPVELEFRLDPTVTRPIALDPTDHTETATESSMYGGTKNCAMILKQRRYE</sequence>